<dbReference type="PANTHER" id="PTHR47169:SF2">
    <property type="entry name" value="OS01G0541250 PROTEIN"/>
    <property type="match status" value="1"/>
</dbReference>
<accession>A0A225WS09</accession>
<organism evidence="1 2">
    <name type="scientific">Phytophthora megakarya</name>
    <dbReference type="NCBI Taxonomy" id="4795"/>
    <lineage>
        <taxon>Eukaryota</taxon>
        <taxon>Sar</taxon>
        <taxon>Stramenopiles</taxon>
        <taxon>Oomycota</taxon>
        <taxon>Peronosporomycetes</taxon>
        <taxon>Peronosporales</taxon>
        <taxon>Peronosporaceae</taxon>
        <taxon>Phytophthora</taxon>
    </lineage>
</organism>
<protein>
    <submittedName>
        <fullName evidence="1">Uncharacterized protein</fullName>
    </submittedName>
</protein>
<dbReference type="AlphaFoldDB" id="A0A225WS09"/>
<dbReference type="OrthoDB" id="123968at2759"/>
<dbReference type="EMBL" id="NBNE01000331">
    <property type="protein sequence ID" value="OWZ20371.1"/>
    <property type="molecule type" value="Genomic_DNA"/>
</dbReference>
<comment type="caution">
    <text evidence="1">The sequence shown here is derived from an EMBL/GenBank/DDBJ whole genome shotgun (WGS) entry which is preliminary data.</text>
</comment>
<keyword evidence="2" id="KW-1185">Reference proteome</keyword>
<evidence type="ECO:0000313" key="1">
    <source>
        <dbReference type="EMBL" id="OWZ20371.1"/>
    </source>
</evidence>
<reference evidence="2" key="1">
    <citation type="submission" date="2017-03" db="EMBL/GenBank/DDBJ databases">
        <title>Phytopthora megakarya and P. palmivora, two closely related causual agents of cacao black pod achieved similar genome size and gene model numbers by different mechanisms.</title>
        <authorList>
            <person name="Ali S."/>
            <person name="Shao J."/>
            <person name="Larry D.J."/>
            <person name="Kronmiller B."/>
            <person name="Shen D."/>
            <person name="Strem M.D."/>
            <person name="Melnick R.L."/>
            <person name="Guiltinan M.J."/>
            <person name="Tyler B.M."/>
            <person name="Meinhardt L.W."/>
            <person name="Bailey B.A."/>
        </authorList>
    </citation>
    <scope>NUCLEOTIDE SEQUENCE [LARGE SCALE GENOMIC DNA]</scope>
    <source>
        <strain evidence="2">zdho120</strain>
    </source>
</reference>
<dbReference type="PANTHER" id="PTHR47169">
    <property type="entry name" value="OS01G0541250 PROTEIN"/>
    <property type="match status" value="1"/>
</dbReference>
<gene>
    <name evidence="1" type="ORF">PHMEG_0005219</name>
</gene>
<sequence>MFLAAVERPLYASHLKCHFDRKIGIWPIVKKLVTLQTSVNRPKGAIAMKCVNMTRSVYVKMLKTMVLPAIRIKWPVFYKR</sequence>
<name>A0A225WS09_9STRA</name>
<dbReference type="Proteomes" id="UP000198211">
    <property type="component" value="Unassembled WGS sequence"/>
</dbReference>
<proteinExistence type="predicted"/>
<evidence type="ECO:0000313" key="2">
    <source>
        <dbReference type="Proteomes" id="UP000198211"/>
    </source>
</evidence>